<accession>A0ABU4SAN0</accession>
<name>A0ABU4SAN0_9GAMM</name>
<sequence>MDWGQMAYGAVLSAIFSGILGGILWAVKKKGILSKNVSYVIFITLTIIWNIFYFKILMKDYGLPINDKETVGFQWESPVFLVLKDKDPKVYSEYRELVSALKKEGKSRDEMLSEMAKKIVLLTNERILFAPDENVISHINVVIEQMEFLQTVSGEKCLNFVMPDLRKSLKVNLDMLALFPKELYLRRVKADEAMIIASYGEKKYQRSNENSELALEDFNAVIFDLIHNKYGKDFLLLESSQSAYSNAEKSCEMLIDINKQIVELPPEKAARIYRYMISQMQL</sequence>
<dbReference type="RefSeq" id="WP_319930224.1">
    <property type="nucleotide sequence ID" value="NZ_VCDN01000041.1"/>
</dbReference>
<feature type="transmembrane region" description="Helical" evidence="1">
    <location>
        <begin position="6"/>
        <end position="27"/>
    </location>
</feature>
<keyword evidence="3" id="KW-1185">Reference proteome</keyword>
<gene>
    <name evidence="2" type="ORF">FE392_10760</name>
</gene>
<keyword evidence="1" id="KW-0812">Transmembrane</keyword>
<keyword evidence="1" id="KW-0472">Membrane</keyword>
<evidence type="ECO:0000256" key="1">
    <source>
        <dbReference type="SAM" id="Phobius"/>
    </source>
</evidence>
<evidence type="ECO:0000313" key="3">
    <source>
        <dbReference type="Proteomes" id="UP001271890"/>
    </source>
</evidence>
<comment type="caution">
    <text evidence="2">The sequence shown here is derived from an EMBL/GenBank/DDBJ whole genome shotgun (WGS) entry which is preliminary data.</text>
</comment>
<feature type="transmembrane region" description="Helical" evidence="1">
    <location>
        <begin position="39"/>
        <end position="58"/>
    </location>
</feature>
<dbReference type="EMBL" id="VCDN01000041">
    <property type="protein sequence ID" value="MDX7987806.1"/>
    <property type="molecule type" value="Genomic_DNA"/>
</dbReference>
<reference evidence="3" key="1">
    <citation type="journal article" date="2024" name="Toxins">
        <title>Genome Sequence Analysis of Native Xenorhabdus Strains Isolated from Entomopathogenic Nematodes in Argentina.</title>
        <authorList>
            <person name="Palma L."/>
            <person name="Frizzo L."/>
            <person name="Kaiser S."/>
            <person name="Berry C."/>
            <person name="Caballero P."/>
            <person name="Bode H.B."/>
            <person name="Del Valle E.E."/>
        </authorList>
    </citation>
    <scope>NUCLEOTIDE SEQUENCE [LARGE SCALE GENOMIC DNA]</scope>
    <source>
        <strain evidence="3">12</strain>
    </source>
</reference>
<evidence type="ECO:0000313" key="2">
    <source>
        <dbReference type="EMBL" id="MDX7987806.1"/>
    </source>
</evidence>
<keyword evidence="1" id="KW-1133">Transmembrane helix</keyword>
<dbReference type="Proteomes" id="UP001271890">
    <property type="component" value="Unassembled WGS sequence"/>
</dbReference>
<protein>
    <submittedName>
        <fullName evidence="2">Uncharacterized protein</fullName>
    </submittedName>
</protein>
<proteinExistence type="predicted"/>
<organism evidence="2 3">
    <name type="scientific">Xenorhabdus santafensis</name>
    <dbReference type="NCBI Taxonomy" id="2582833"/>
    <lineage>
        <taxon>Bacteria</taxon>
        <taxon>Pseudomonadati</taxon>
        <taxon>Pseudomonadota</taxon>
        <taxon>Gammaproteobacteria</taxon>
        <taxon>Enterobacterales</taxon>
        <taxon>Morganellaceae</taxon>
        <taxon>Xenorhabdus</taxon>
    </lineage>
</organism>